<reference evidence="2" key="1">
    <citation type="submission" date="2022-11" db="UniProtKB">
        <authorList>
            <consortium name="WormBaseParasite"/>
        </authorList>
    </citation>
    <scope>IDENTIFICATION</scope>
</reference>
<evidence type="ECO:0000313" key="2">
    <source>
        <dbReference type="WBParaSite" id="ES5_v2.g25258.t1"/>
    </source>
</evidence>
<protein>
    <submittedName>
        <fullName evidence="2">Glycine N-acyltransferase-like protein</fullName>
    </submittedName>
</protein>
<accession>A0AC34G6X4</accession>
<evidence type="ECO:0000313" key="1">
    <source>
        <dbReference type="Proteomes" id="UP000887579"/>
    </source>
</evidence>
<proteinExistence type="predicted"/>
<dbReference type="Proteomes" id="UP000887579">
    <property type="component" value="Unplaced"/>
</dbReference>
<name>A0AC34G6X4_9BILA</name>
<dbReference type="WBParaSite" id="ES5_v2.g25258.t1">
    <property type="protein sequence ID" value="ES5_v2.g25258.t1"/>
    <property type="gene ID" value="ES5_v2.g25258"/>
</dbReference>
<sequence>MTEEQQNLLIEECKDGIALANGYYFDNNITENDMILMTDTWKYCDNSELEIMKSQFQHMPVSLIRDKKTDEPVSFEHSDTRGCLNHLLTFPSHRNKGLGTSVEKSLCIKMIKNGMVPYKFVETTNLSVIKSNNRSKYWTCWEDLNGPIFQHWMQPTQTLN</sequence>
<organism evidence="1 2">
    <name type="scientific">Panagrolaimus sp. ES5</name>
    <dbReference type="NCBI Taxonomy" id="591445"/>
    <lineage>
        <taxon>Eukaryota</taxon>
        <taxon>Metazoa</taxon>
        <taxon>Ecdysozoa</taxon>
        <taxon>Nematoda</taxon>
        <taxon>Chromadorea</taxon>
        <taxon>Rhabditida</taxon>
        <taxon>Tylenchina</taxon>
        <taxon>Panagrolaimomorpha</taxon>
        <taxon>Panagrolaimoidea</taxon>
        <taxon>Panagrolaimidae</taxon>
        <taxon>Panagrolaimus</taxon>
    </lineage>
</organism>